<dbReference type="SUPFAM" id="SSF51905">
    <property type="entry name" value="FAD/NAD(P)-binding domain"/>
    <property type="match status" value="1"/>
</dbReference>
<protein>
    <submittedName>
        <fullName evidence="3">Glycine/D-amino acid oxidase-like deaminating enzyme</fullName>
    </submittedName>
</protein>
<sequence length="431" mass="44708">MPPETFDRSLWHATGGSRVATPPLDEAIATDVAVVGGGILGVSTALHLAEAGTSVVLVEAREIGWGASGRNGGLVVPHYARLGPADARAALGEDRGDRLSALLGGGAELVFDLVRRHRIACDPVQAGWLCPAHAPSRRAGLEGRLRQWQALGRDGLDLLDAAATEAMTGMPGYHGALLDRSGGHLNPLAYVRGLARAAMAAGARIVQDTPVTGLRRDGDRWHLDTEGGGRISAGRVLLATNAGRGTPAPGIAAGVVPLHVYQSATAPLPPEMRGRALPGGQSLSDTRADLFSLRPAAGGRLVTGGMASLQLGALERIQHRMAQRIGRFVPGLVVGGFEHQWHGVASVTPDLLPRFWRVGPGALAVTACNGRGIALNTALGPVLAQHLSGAIDEVALPVPVTDPQPLRYPRLSAAAPGAMLLFAGLHDRLAR</sequence>
<keyword evidence="4" id="KW-1185">Reference proteome</keyword>
<name>A0ABU1JM91_9PROT</name>
<comment type="caution">
    <text evidence="3">The sequence shown here is derived from an EMBL/GenBank/DDBJ whole genome shotgun (WGS) entry which is preliminary data.</text>
</comment>
<keyword evidence="1" id="KW-0560">Oxidoreductase</keyword>
<dbReference type="InterPro" id="IPR036188">
    <property type="entry name" value="FAD/NAD-bd_sf"/>
</dbReference>
<feature type="domain" description="FAD dependent oxidoreductase" evidence="2">
    <location>
        <begin position="31"/>
        <end position="385"/>
    </location>
</feature>
<dbReference type="PANTHER" id="PTHR13847">
    <property type="entry name" value="SARCOSINE DEHYDROGENASE-RELATED"/>
    <property type="match status" value="1"/>
</dbReference>
<dbReference type="EMBL" id="JAVDPW010000003">
    <property type="protein sequence ID" value="MDR6289154.1"/>
    <property type="molecule type" value="Genomic_DNA"/>
</dbReference>
<evidence type="ECO:0000313" key="4">
    <source>
        <dbReference type="Proteomes" id="UP001262410"/>
    </source>
</evidence>
<dbReference type="Proteomes" id="UP001262410">
    <property type="component" value="Unassembled WGS sequence"/>
</dbReference>
<dbReference type="Gene3D" id="3.30.9.10">
    <property type="entry name" value="D-Amino Acid Oxidase, subunit A, domain 2"/>
    <property type="match status" value="1"/>
</dbReference>
<reference evidence="3 4" key="1">
    <citation type="submission" date="2023-07" db="EMBL/GenBank/DDBJ databases">
        <title>Sorghum-associated microbial communities from plants grown in Nebraska, USA.</title>
        <authorList>
            <person name="Schachtman D."/>
        </authorList>
    </citation>
    <scope>NUCLEOTIDE SEQUENCE [LARGE SCALE GENOMIC DNA]</scope>
    <source>
        <strain evidence="3 4">584</strain>
    </source>
</reference>
<evidence type="ECO:0000313" key="3">
    <source>
        <dbReference type="EMBL" id="MDR6289154.1"/>
    </source>
</evidence>
<evidence type="ECO:0000259" key="2">
    <source>
        <dbReference type="Pfam" id="PF01266"/>
    </source>
</evidence>
<dbReference type="RefSeq" id="WP_309793315.1">
    <property type="nucleotide sequence ID" value="NZ_JAVDPW010000003.1"/>
</dbReference>
<dbReference type="PANTHER" id="PTHR13847:SF281">
    <property type="entry name" value="FAD DEPENDENT OXIDOREDUCTASE DOMAIN-CONTAINING PROTEIN"/>
    <property type="match status" value="1"/>
</dbReference>
<accession>A0ABU1JM91</accession>
<dbReference type="Pfam" id="PF01266">
    <property type="entry name" value="DAO"/>
    <property type="match status" value="1"/>
</dbReference>
<gene>
    <name evidence="3" type="ORF">E9232_001669</name>
</gene>
<organism evidence="3 4">
    <name type="scientific">Inquilinus ginsengisoli</name>
    <dbReference type="NCBI Taxonomy" id="363840"/>
    <lineage>
        <taxon>Bacteria</taxon>
        <taxon>Pseudomonadati</taxon>
        <taxon>Pseudomonadota</taxon>
        <taxon>Alphaproteobacteria</taxon>
        <taxon>Rhodospirillales</taxon>
        <taxon>Rhodospirillaceae</taxon>
        <taxon>Inquilinus</taxon>
    </lineage>
</organism>
<evidence type="ECO:0000256" key="1">
    <source>
        <dbReference type="ARBA" id="ARBA00023002"/>
    </source>
</evidence>
<proteinExistence type="predicted"/>
<dbReference type="Gene3D" id="3.50.50.60">
    <property type="entry name" value="FAD/NAD(P)-binding domain"/>
    <property type="match status" value="1"/>
</dbReference>
<dbReference type="InterPro" id="IPR006076">
    <property type="entry name" value="FAD-dep_OxRdtase"/>
</dbReference>